<dbReference type="GO" id="GO:0009865">
    <property type="term" value="P:pollen tube adhesion"/>
    <property type="evidence" value="ECO:0007669"/>
    <property type="project" value="TreeGrafter"/>
</dbReference>
<sequence>MEQVKGVVKHIVLAKFKEGVTEEEIEKHIKDYATLLNHIEHMKSFHWGTDVSIENLHQGFTHIFEITFETLDGRSAYVAHPAHVDFGTAFLTILEKIVVVDFVPTLVKQ</sequence>
<reference evidence="3" key="1">
    <citation type="journal article" date="2021" name="J. Hered.">
        <title>Genome Assembly of Salicaceae Populus deltoides (Eastern Cottonwood) I-69 Based on Nanopore Sequencing and Hi-C Technologies.</title>
        <authorList>
            <person name="Bai S."/>
            <person name="Wu H."/>
            <person name="Zhang J."/>
            <person name="Pan Z."/>
            <person name="Zhao W."/>
            <person name="Li Z."/>
            <person name="Tong C."/>
        </authorList>
    </citation>
    <scope>NUCLEOTIDE SEQUENCE</scope>
    <source>
        <tissue evidence="3">Leaf</tissue>
    </source>
</reference>
<evidence type="ECO:0000313" key="4">
    <source>
        <dbReference type="Proteomes" id="UP000807159"/>
    </source>
</evidence>
<keyword evidence="4" id="KW-1185">Reference proteome</keyword>
<dbReference type="Gene3D" id="3.30.70.100">
    <property type="match status" value="1"/>
</dbReference>
<name>A0A8T2XU08_POPDE</name>
<proteinExistence type="predicted"/>
<dbReference type="InterPro" id="IPR044662">
    <property type="entry name" value="HS1/DABB1-like"/>
</dbReference>
<protein>
    <recommendedName>
        <fullName evidence="2">Stress-response A/B barrel domain-containing protein</fullName>
    </recommendedName>
</protein>
<dbReference type="AlphaFoldDB" id="A0A8T2XU08"/>
<comment type="caution">
    <text evidence="3">The sequence shown here is derived from an EMBL/GenBank/DDBJ whole genome shotgun (WGS) entry which is preliminary data.</text>
</comment>
<dbReference type="PANTHER" id="PTHR33178:SF10">
    <property type="entry name" value="STRESS-RESPONSE A_B BARREL DOMAIN-CONTAINING PROTEIN"/>
    <property type="match status" value="1"/>
</dbReference>
<feature type="domain" description="Stress-response A/B barrel" evidence="2">
    <location>
        <begin position="8"/>
        <end position="102"/>
    </location>
</feature>
<dbReference type="PANTHER" id="PTHR33178">
    <property type="match status" value="1"/>
</dbReference>
<dbReference type="EMBL" id="JACEGQ020000010">
    <property type="protein sequence ID" value="KAH8496482.1"/>
    <property type="molecule type" value="Genomic_DNA"/>
</dbReference>
<dbReference type="FunFam" id="3.30.70.100:FF:000040">
    <property type="entry name" value="Stress-response A/B barrel domain-containing protein HS1"/>
    <property type="match status" value="1"/>
</dbReference>
<dbReference type="InterPro" id="IPR013097">
    <property type="entry name" value="Dabb"/>
</dbReference>
<organism evidence="3 4">
    <name type="scientific">Populus deltoides</name>
    <name type="common">Eastern poplar</name>
    <name type="synonym">Eastern cottonwood</name>
    <dbReference type="NCBI Taxonomy" id="3696"/>
    <lineage>
        <taxon>Eukaryota</taxon>
        <taxon>Viridiplantae</taxon>
        <taxon>Streptophyta</taxon>
        <taxon>Embryophyta</taxon>
        <taxon>Tracheophyta</taxon>
        <taxon>Spermatophyta</taxon>
        <taxon>Magnoliopsida</taxon>
        <taxon>eudicotyledons</taxon>
        <taxon>Gunneridae</taxon>
        <taxon>Pentapetalae</taxon>
        <taxon>rosids</taxon>
        <taxon>fabids</taxon>
        <taxon>Malpighiales</taxon>
        <taxon>Salicaceae</taxon>
        <taxon>Saliceae</taxon>
        <taxon>Populus</taxon>
    </lineage>
</organism>
<accession>A0A8T2XU08</accession>
<dbReference type="Pfam" id="PF07876">
    <property type="entry name" value="Dabb"/>
    <property type="match status" value="1"/>
</dbReference>
<dbReference type="PROSITE" id="PS51502">
    <property type="entry name" value="S_R_A_B_BARREL"/>
    <property type="match status" value="1"/>
</dbReference>
<dbReference type="SMART" id="SM00886">
    <property type="entry name" value="Dabb"/>
    <property type="match status" value="1"/>
</dbReference>
<dbReference type="SUPFAM" id="SSF54909">
    <property type="entry name" value="Dimeric alpha+beta barrel"/>
    <property type="match status" value="1"/>
</dbReference>
<dbReference type="Proteomes" id="UP000807159">
    <property type="component" value="Chromosome 10"/>
</dbReference>
<evidence type="ECO:0000256" key="1">
    <source>
        <dbReference type="ARBA" id="ARBA00011738"/>
    </source>
</evidence>
<comment type="subunit">
    <text evidence="1">Homodimer.</text>
</comment>
<dbReference type="InterPro" id="IPR011008">
    <property type="entry name" value="Dimeric_a/b-barrel"/>
</dbReference>
<evidence type="ECO:0000313" key="3">
    <source>
        <dbReference type="EMBL" id="KAH8496482.1"/>
    </source>
</evidence>
<gene>
    <name evidence="3" type="ORF">H0E87_019298</name>
</gene>
<evidence type="ECO:0000259" key="2">
    <source>
        <dbReference type="PROSITE" id="PS51502"/>
    </source>
</evidence>